<dbReference type="InterPro" id="IPR007527">
    <property type="entry name" value="Znf_SWIM"/>
</dbReference>
<dbReference type="Pfam" id="PF10551">
    <property type="entry name" value="MULE"/>
    <property type="match status" value="1"/>
</dbReference>
<evidence type="ECO:0000256" key="5">
    <source>
        <dbReference type="SAM" id="MobiDB-lite"/>
    </source>
</evidence>
<dbReference type="GO" id="GO:0008270">
    <property type="term" value="F:zinc ion binding"/>
    <property type="evidence" value="ECO:0007669"/>
    <property type="project" value="UniProtKB-KW"/>
</dbReference>
<dbReference type="PANTHER" id="PTHR47718:SF15">
    <property type="entry name" value="PROTEIN FAR1-RELATED SEQUENCE 5-LIKE"/>
    <property type="match status" value="1"/>
</dbReference>
<dbReference type="SMART" id="SM00575">
    <property type="entry name" value="ZnF_PMZ"/>
    <property type="match status" value="1"/>
</dbReference>
<evidence type="ECO:0000313" key="8">
    <source>
        <dbReference type="EMBL" id="RYR65760.1"/>
    </source>
</evidence>
<feature type="compositionally biased region" description="Basic residues" evidence="5">
    <location>
        <begin position="697"/>
        <end position="709"/>
    </location>
</feature>
<sequence length="881" mass="100243">MSLSKSAMDVDSEPLSSQDNVEDPMMTSVEENVNCTCDCGGSSSKCVTVTADDIINQTFETSDAAYNLYVRYARCLGFGVRKGDTARGKDGTQRRRRFFCSKEGKRAEKYISSLSRKREHRALTRTSCEAMLAVYLDTKTSTWRVKKLVEKHNHDLVPQCLVHLIPNHRGLTEPQKAQANTMHDHGLPTSKIMGLMVGQAGGYANVGFTKKDLDNHFQRARRAMLIGGDSNATISYLLGKADVDPMAMTRYSATDEGRLANLFWADGICRSDYQCFGDVIAFDTTYRKNKYRRPLVIFSGCNHHRQTCIFGFALVEDERTATYTWLLQNFLEVMLNKSPSVVVTDGDEAMKAAIREIFPDATHRLSGWHIQKNVTANIKNKNFSNDFRRCLYAPWHPEEFEEYWENMIKKYGLEENEWVLSEYEKRKSWASAYLRDKFCAGFRTTSRCEAINNFIKRFIGIRQSLLELVQNLEHALRDYRNNELVSQFKTLYGEPVLTTGLEALELSAANFYTREILGDVKKEIQGVVALDVINEENISTTVVLKVKECDRRQHTYNVLYDRNTEHMECECSRWSSEGIPCRHMFCAMKRVGLQKLPDSLLLRRWSKDAKKYLDESSAGGTMQDREREFLMRYGALSVAATWMVFLGAQDGPSFHDTMNEVYRWTQTLEQKSDLKRQTTDSTTPNFVGDPSVVKTKGAPKGKKERGKRRCTKCNSAGHVKNKCPVRNDDDDLGDKTGNGAQASFGTKEKLPKDPMAFQETLAVPNTEVNVPVQQESGLGDSGLINGHENPIPPYGSHQWLLQIFIITCHCYTRLKCAESFNIAKSTTRIVYAIPLQSSVCLKQHAFDLLELLLLQVFPELDDVFKKVHEEKHRFGEFISPK</sequence>
<keyword evidence="2 4" id="KW-0863">Zinc-finger</keyword>
<keyword evidence="9" id="KW-1185">Reference proteome</keyword>
<proteinExistence type="predicted"/>
<protein>
    <submittedName>
        <fullName evidence="8">Uncharacterized protein</fullName>
    </submittedName>
</protein>
<evidence type="ECO:0000256" key="1">
    <source>
        <dbReference type="ARBA" id="ARBA00022723"/>
    </source>
</evidence>
<dbReference type="EMBL" id="SDMP01000003">
    <property type="protein sequence ID" value="RYR65760.1"/>
    <property type="molecule type" value="Genomic_DNA"/>
</dbReference>
<dbReference type="InterPro" id="IPR004330">
    <property type="entry name" value="FAR1_DNA_bnd_dom"/>
</dbReference>
<name>A0A445DRG3_ARAHY</name>
<dbReference type="SUPFAM" id="SSF57756">
    <property type="entry name" value="Retrovirus zinc finger-like domains"/>
    <property type="match status" value="1"/>
</dbReference>
<evidence type="ECO:0000259" key="6">
    <source>
        <dbReference type="PROSITE" id="PS50158"/>
    </source>
</evidence>
<dbReference type="PROSITE" id="PS50158">
    <property type="entry name" value="ZF_CCHC"/>
    <property type="match status" value="1"/>
</dbReference>
<dbReference type="PROSITE" id="PS50966">
    <property type="entry name" value="ZF_SWIM"/>
    <property type="match status" value="1"/>
</dbReference>
<gene>
    <name evidence="8" type="ORF">Ahy_A03g011686</name>
</gene>
<dbReference type="InterPro" id="IPR018289">
    <property type="entry name" value="MULE_transposase_dom"/>
</dbReference>
<dbReference type="InterPro" id="IPR001878">
    <property type="entry name" value="Znf_CCHC"/>
</dbReference>
<dbReference type="PANTHER" id="PTHR47718">
    <property type="entry name" value="OS01G0519700 PROTEIN"/>
    <property type="match status" value="1"/>
</dbReference>
<evidence type="ECO:0000256" key="3">
    <source>
        <dbReference type="ARBA" id="ARBA00022833"/>
    </source>
</evidence>
<comment type="caution">
    <text evidence="8">The sequence shown here is derived from an EMBL/GenBank/DDBJ whole genome shotgun (WGS) entry which is preliminary data.</text>
</comment>
<feature type="domain" description="SWIM-type" evidence="7">
    <location>
        <begin position="556"/>
        <end position="592"/>
    </location>
</feature>
<dbReference type="Pfam" id="PF03101">
    <property type="entry name" value="FAR1"/>
    <property type="match status" value="1"/>
</dbReference>
<accession>A0A445DRG3</accession>
<keyword evidence="1" id="KW-0479">Metal-binding</keyword>
<dbReference type="GO" id="GO:0003676">
    <property type="term" value="F:nucleic acid binding"/>
    <property type="evidence" value="ECO:0007669"/>
    <property type="project" value="InterPro"/>
</dbReference>
<feature type="region of interest" description="Disordered" evidence="5">
    <location>
        <begin position="1"/>
        <end position="23"/>
    </location>
</feature>
<dbReference type="AlphaFoldDB" id="A0A445DRG3"/>
<dbReference type="STRING" id="3818.A0A445DRG3"/>
<evidence type="ECO:0000256" key="2">
    <source>
        <dbReference type="ARBA" id="ARBA00022771"/>
    </source>
</evidence>
<feature type="region of interest" description="Disordered" evidence="5">
    <location>
        <begin position="673"/>
        <end position="709"/>
    </location>
</feature>
<reference evidence="8 9" key="1">
    <citation type="submission" date="2019-01" db="EMBL/GenBank/DDBJ databases">
        <title>Sequencing of cultivated peanut Arachis hypogaea provides insights into genome evolution and oil improvement.</title>
        <authorList>
            <person name="Chen X."/>
        </authorList>
    </citation>
    <scope>NUCLEOTIDE SEQUENCE [LARGE SCALE GENOMIC DNA]</scope>
    <source>
        <strain evidence="9">cv. Fuhuasheng</strain>
        <tissue evidence="8">Leaves</tissue>
    </source>
</reference>
<evidence type="ECO:0000259" key="7">
    <source>
        <dbReference type="PROSITE" id="PS50966"/>
    </source>
</evidence>
<organism evidence="8 9">
    <name type="scientific">Arachis hypogaea</name>
    <name type="common">Peanut</name>
    <dbReference type="NCBI Taxonomy" id="3818"/>
    <lineage>
        <taxon>Eukaryota</taxon>
        <taxon>Viridiplantae</taxon>
        <taxon>Streptophyta</taxon>
        <taxon>Embryophyta</taxon>
        <taxon>Tracheophyta</taxon>
        <taxon>Spermatophyta</taxon>
        <taxon>Magnoliopsida</taxon>
        <taxon>eudicotyledons</taxon>
        <taxon>Gunneridae</taxon>
        <taxon>Pentapetalae</taxon>
        <taxon>rosids</taxon>
        <taxon>fabids</taxon>
        <taxon>Fabales</taxon>
        <taxon>Fabaceae</taxon>
        <taxon>Papilionoideae</taxon>
        <taxon>50 kb inversion clade</taxon>
        <taxon>dalbergioids sensu lato</taxon>
        <taxon>Dalbergieae</taxon>
        <taxon>Pterocarpus clade</taxon>
        <taxon>Arachis</taxon>
    </lineage>
</organism>
<feature type="domain" description="CCHC-type" evidence="6">
    <location>
        <begin position="708"/>
        <end position="724"/>
    </location>
</feature>
<dbReference type="InterPro" id="IPR036875">
    <property type="entry name" value="Znf_CCHC_sf"/>
</dbReference>
<dbReference type="InterPro" id="IPR006564">
    <property type="entry name" value="Znf_PMZ"/>
</dbReference>
<dbReference type="Proteomes" id="UP000289738">
    <property type="component" value="Chromosome A03"/>
</dbReference>
<evidence type="ECO:0000313" key="9">
    <source>
        <dbReference type="Proteomes" id="UP000289738"/>
    </source>
</evidence>
<feature type="region of interest" description="Disordered" evidence="5">
    <location>
        <begin position="724"/>
        <end position="747"/>
    </location>
</feature>
<evidence type="ECO:0000256" key="4">
    <source>
        <dbReference type="PROSITE-ProRule" id="PRU00047"/>
    </source>
</evidence>
<keyword evidence="3" id="KW-0862">Zinc</keyword>